<evidence type="ECO:0000256" key="6">
    <source>
        <dbReference type="ARBA" id="ARBA00023175"/>
    </source>
</evidence>
<dbReference type="PROSITE" id="PS51456">
    <property type="entry name" value="MYOSIN_MOTOR"/>
    <property type="match status" value="1"/>
</dbReference>
<keyword evidence="2 8" id="KW-0547">Nucleotide-binding</keyword>
<keyword evidence="7 8" id="KW-0009">Actin-binding</keyword>
<keyword evidence="6 8" id="KW-0505">Motor protein</keyword>
<dbReference type="GO" id="GO:0000146">
    <property type="term" value="F:microfilament motor activity"/>
    <property type="evidence" value="ECO:0007669"/>
    <property type="project" value="TreeGrafter"/>
</dbReference>
<keyword evidence="11" id="KW-1185">Reference proteome</keyword>
<dbReference type="GO" id="GO:0007015">
    <property type="term" value="P:actin filament organization"/>
    <property type="evidence" value="ECO:0007669"/>
    <property type="project" value="TreeGrafter"/>
</dbReference>
<dbReference type="PANTHER" id="PTHR13140">
    <property type="entry name" value="MYOSIN"/>
    <property type="match status" value="1"/>
</dbReference>
<dbReference type="GO" id="GO:0016459">
    <property type="term" value="C:myosin complex"/>
    <property type="evidence" value="ECO:0007669"/>
    <property type="project" value="UniProtKB-KW"/>
</dbReference>
<comment type="similarity">
    <text evidence="1 8">Belongs to the TRAFAC class myosin-kinesin ATPase superfamily. Myosin family.</text>
</comment>
<evidence type="ECO:0000313" key="11">
    <source>
        <dbReference type="Proteomes" id="UP000050794"/>
    </source>
</evidence>
<dbReference type="GO" id="GO:0051015">
    <property type="term" value="F:actin filament binding"/>
    <property type="evidence" value="ECO:0007669"/>
    <property type="project" value="TreeGrafter"/>
</dbReference>
<reference evidence="12" key="1">
    <citation type="submission" date="2016-06" db="UniProtKB">
        <authorList>
            <consortium name="WormBaseParasite"/>
        </authorList>
    </citation>
    <scope>IDENTIFICATION</scope>
</reference>
<dbReference type="FunFam" id="1.10.10.820:FF:000001">
    <property type="entry name" value="Myosin heavy chain"/>
    <property type="match status" value="1"/>
</dbReference>
<keyword evidence="4" id="KW-0175">Coiled coil</keyword>
<dbReference type="WBParaSite" id="TCNE_0000274601-mRNA-1">
    <property type="protein sequence ID" value="TCNE_0000274601-mRNA-1"/>
    <property type="gene ID" value="TCNE_0000274601"/>
</dbReference>
<comment type="caution">
    <text evidence="8">Lacks conserved residue(s) required for the propagation of feature annotation.</text>
</comment>
<dbReference type="Gene3D" id="1.10.10.820">
    <property type="match status" value="1"/>
</dbReference>
<evidence type="ECO:0000256" key="4">
    <source>
        <dbReference type="ARBA" id="ARBA00023054"/>
    </source>
</evidence>
<reference evidence="10 11" key="2">
    <citation type="submission" date="2018-11" db="EMBL/GenBank/DDBJ databases">
        <authorList>
            <consortium name="Pathogen Informatics"/>
        </authorList>
    </citation>
    <scope>NUCLEOTIDE SEQUENCE [LARGE SCALE GENOMIC DNA]</scope>
</reference>
<proteinExistence type="inferred from homology"/>
<dbReference type="Gene3D" id="1.20.120.720">
    <property type="entry name" value="Myosin VI head, motor domain, U50 subdomain"/>
    <property type="match status" value="1"/>
</dbReference>
<dbReference type="InterPro" id="IPR001609">
    <property type="entry name" value="Myosin_head_motor_dom-like"/>
</dbReference>
<gene>
    <name evidence="10" type="ORF">TCNE_LOCUS2745</name>
</gene>
<evidence type="ECO:0000313" key="12">
    <source>
        <dbReference type="WBParaSite" id="TCNE_0000274601-mRNA-1"/>
    </source>
</evidence>
<evidence type="ECO:0000256" key="7">
    <source>
        <dbReference type="ARBA" id="ARBA00023203"/>
    </source>
</evidence>
<feature type="domain" description="Myosin motor" evidence="9">
    <location>
        <begin position="1"/>
        <end position="251"/>
    </location>
</feature>
<evidence type="ECO:0000256" key="2">
    <source>
        <dbReference type="ARBA" id="ARBA00022741"/>
    </source>
</evidence>
<dbReference type="GO" id="GO:0016020">
    <property type="term" value="C:membrane"/>
    <property type="evidence" value="ECO:0007669"/>
    <property type="project" value="TreeGrafter"/>
</dbReference>
<dbReference type="Proteomes" id="UP000050794">
    <property type="component" value="Unassembled WGS sequence"/>
</dbReference>
<dbReference type="PANTHER" id="PTHR13140:SF857">
    <property type="entry name" value="MYOSIN-11"/>
    <property type="match status" value="1"/>
</dbReference>
<dbReference type="AlphaFoldDB" id="A0A183U2M6"/>
<protein>
    <submittedName>
        <fullName evidence="12">Myosin motor domain-containing protein</fullName>
    </submittedName>
</protein>
<organism evidence="11 12">
    <name type="scientific">Toxocara canis</name>
    <name type="common">Canine roundworm</name>
    <dbReference type="NCBI Taxonomy" id="6265"/>
    <lineage>
        <taxon>Eukaryota</taxon>
        <taxon>Metazoa</taxon>
        <taxon>Ecdysozoa</taxon>
        <taxon>Nematoda</taxon>
        <taxon>Chromadorea</taxon>
        <taxon>Rhabditida</taxon>
        <taxon>Spirurina</taxon>
        <taxon>Ascaridomorpha</taxon>
        <taxon>Ascaridoidea</taxon>
        <taxon>Toxocaridae</taxon>
        <taxon>Toxocara</taxon>
    </lineage>
</organism>
<evidence type="ECO:0000256" key="8">
    <source>
        <dbReference type="PROSITE-ProRule" id="PRU00782"/>
    </source>
</evidence>
<dbReference type="InterPro" id="IPR027417">
    <property type="entry name" value="P-loop_NTPase"/>
</dbReference>
<evidence type="ECO:0000256" key="1">
    <source>
        <dbReference type="ARBA" id="ARBA00008314"/>
    </source>
</evidence>
<sequence>MLITGESGAGKTENTKKVIAYFAIVGASQQGKEEGQKGGTLEEQIVQTNPVLEAFGNAKTVRNNNSSRFGKFIRTHFSKDGKLAGGDIEHYLLEKSRVVRQAPGERSYHIFYQMMSGYHQKLKQELHLTNDLRYYHFCSQAELTIDGVDDKEEMGLTQEAFDVMGFEDSETHDLYASTAGIMHMGEMKFKQRPREEQAEPDGDEDAKNAGLCFGVDAEEFLKALTKPRVRVGTEWVNKGQNLEQVSYLNFS</sequence>
<keyword evidence="5 8" id="KW-0518">Myosin</keyword>
<name>A0A183U2M6_TOXCA</name>
<dbReference type="InterPro" id="IPR036961">
    <property type="entry name" value="Kinesin_motor_dom_sf"/>
</dbReference>
<dbReference type="EMBL" id="UYWY01002987">
    <property type="protein sequence ID" value="VDM28462.1"/>
    <property type="molecule type" value="Genomic_DNA"/>
</dbReference>
<dbReference type="Pfam" id="PF00063">
    <property type="entry name" value="Myosin_head"/>
    <property type="match status" value="1"/>
</dbReference>
<dbReference type="SUPFAM" id="SSF52540">
    <property type="entry name" value="P-loop containing nucleoside triphosphate hydrolases"/>
    <property type="match status" value="1"/>
</dbReference>
<dbReference type="Gene3D" id="3.40.850.10">
    <property type="entry name" value="Kinesin motor domain"/>
    <property type="match status" value="1"/>
</dbReference>
<dbReference type="GO" id="GO:0005524">
    <property type="term" value="F:ATP binding"/>
    <property type="evidence" value="ECO:0007669"/>
    <property type="project" value="UniProtKB-UniRule"/>
</dbReference>
<feature type="binding site" evidence="8">
    <location>
        <begin position="5"/>
        <end position="12"/>
    </location>
    <ligand>
        <name>ATP</name>
        <dbReference type="ChEBI" id="CHEBI:30616"/>
    </ligand>
</feature>
<evidence type="ECO:0000313" key="10">
    <source>
        <dbReference type="EMBL" id="VDM28462.1"/>
    </source>
</evidence>
<evidence type="ECO:0000259" key="9">
    <source>
        <dbReference type="PROSITE" id="PS51456"/>
    </source>
</evidence>
<dbReference type="SMART" id="SM00242">
    <property type="entry name" value="MYSc"/>
    <property type="match status" value="1"/>
</dbReference>
<keyword evidence="3 8" id="KW-0067">ATP-binding</keyword>
<dbReference type="GO" id="GO:0005737">
    <property type="term" value="C:cytoplasm"/>
    <property type="evidence" value="ECO:0007669"/>
    <property type="project" value="TreeGrafter"/>
</dbReference>
<evidence type="ECO:0000256" key="3">
    <source>
        <dbReference type="ARBA" id="ARBA00022840"/>
    </source>
</evidence>
<evidence type="ECO:0000256" key="5">
    <source>
        <dbReference type="ARBA" id="ARBA00023123"/>
    </source>
</evidence>
<accession>A0A183U2M6</accession>